<dbReference type="InParanoid" id="A0A3N4KCM5"/>
<keyword evidence="4" id="KW-1185">Reference proteome</keyword>
<proteinExistence type="predicted"/>
<feature type="region of interest" description="Disordered" evidence="1">
    <location>
        <begin position="760"/>
        <end position="781"/>
    </location>
</feature>
<gene>
    <name evidence="3" type="ORF">P167DRAFT_579486</name>
</gene>
<dbReference type="AlphaFoldDB" id="A0A3N4KCM5"/>
<protein>
    <submittedName>
        <fullName evidence="3">Uncharacterized protein</fullName>
    </submittedName>
</protein>
<evidence type="ECO:0000313" key="4">
    <source>
        <dbReference type="Proteomes" id="UP000277580"/>
    </source>
</evidence>
<keyword evidence="2" id="KW-1133">Transmembrane helix</keyword>
<feature type="transmembrane region" description="Helical" evidence="2">
    <location>
        <begin position="177"/>
        <end position="199"/>
    </location>
</feature>
<feature type="region of interest" description="Disordered" evidence="1">
    <location>
        <begin position="1"/>
        <end position="22"/>
    </location>
</feature>
<name>A0A3N4KCM5_9PEZI</name>
<evidence type="ECO:0000256" key="1">
    <source>
        <dbReference type="SAM" id="MobiDB-lite"/>
    </source>
</evidence>
<sequence length="814" mass="89341">MSNINHEGAQLHQREPDVPNRGSGRILQRLWDKMHSPRTEPTKKALSRGWWVRIRWHFWTLTPCLITGVLLWLNLSNFSTGREIAIGRRNPEVTSFVLGVVAGCAKAHEIIMVVGLLNIARQAIQRGLTQGGTLLGLLGAEKSLSTVLFISSLEFRAAWKYGFSEGPRKLKIKIRKIVVVIVVVCCLCTVVGPATYVLMVPRLNWFDDKPLAWNHPNYTYGIYPRCCPYILINPSLVYSNLTDTTEDIRGDSYTFGSTEFPNYNYWQAVPTFDLPVHDNTYTNNNTNPEGGTMSHVHHYMNFGLPVTVNTTWSPGRSLDARERKAKNGTIFSTAWLFDIDLATYALESLYQPAPKYALAPLRLIADMTGIWSETTCRRRISKTVPGSNSSFSFESVTSGSIGGSEVPSSRLILLYDKKNITYMGSHEADVNISKIWITEGWVEGDRSDFTNKLMVVLQDDNSTGTVIVCSNVVTLRSVKATSATTPFDANELDGSSGSLNYFPVGNASSTTTERKLLYHKEWLDSINSVRLGNGQGDGDIRQYPNWTVPPARETLEPTQNSALQLWAEWIAQLKWSNYSDPDPTLLELGVGGAFISVISRLYPSNTQYSPVLQLHYGDDGEYSNSFKSGGPPDALMAEPMIECGGTNPTLKASHYVYGYQWKTISKILSMVVLLLHSFVAILGSLWQLRRGGTIIKAWGTVAEYGTLCLGTSPERAPLENACAGIKSGTTLQTLVGIREIDGAGAGSGVNLELTVLPPEPEAVEEQEKLPRPGSVYGAPPRVGNEGSIIGGKISGTVGVRSVSAPPGGATTLEE</sequence>
<dbReference type="Proteomes" id="UP000277580">
    <property type="component" value="Unassembled WGS sequence"/>
</dbReference>
<feature type="transmembrane region" description="Helical" evidence="2">
    <location>
        <begin position="95"/>
        <end position="120"/>
    </location>
</feature>
<reference evidence="3 4" key="1">
    <citation type="journal article" date="2018" name="Nat. Ecol. Evol.">
        <title>Pezizomycetes genomes reveal the molecular basis of ectomycorrhizal truffle lifestyle.</title>
        <authorList>
            <person name="Murat C."/>
            <person name="Payen T."/>
            <person name="Noel B."/>
            <person name="Kuo A."/>
            <person name="Morin E."/>
            <person name="Chen J."/>
            <person name="Kohler A."/>
            <person name="Krizsan K."/>
            <person name="Balestrini R."/>
            <person name="Da Silva C."/>
            <person name="Montanini B."/>
            <person name="Hainaut M."/>
            <person name="Levati E."/>
            <person name="Barry K.W."/>
            <person name="Belfiori B."/>
            <person name="Cichocki N."/>
            <person name="Clum A."/>
            <person name="Dockter R.B."/>
            <person name="Fauchery L."/>
            <person name="Guy J."/>
            <person name="Iotti M."/>
            <person name="Le Tacon F."/>
            <person name="Lindquist E.A."/>
            <person name="Lipzen A."/>
            <person name="Malagnac F."/>
            <person name="Mello A."/>
            <person name="Molinier V."/>
            <person name="Miyauchi S."/>
            <person name="Poulain J."/>
            <person name="Riccioni C."/>
            <person name="Rubini A."/>
            <person name="Sitrit Y."/>
            <person name="Splivallo R."/>
            <person name="Traeger S."/>
            <person name="Wang M."/>
            <person name="Zifcakova L."/>
            <person name="Wipf D."/>
            <person name="Zambonelli A."/>
            <person name="Paolocci F."/>
            <person name="Nowrousian M."/>
            <person name="Ottonello S."/>
            <person name="Baldrian P."/>
            <person name="Spatafora J.W."/>
            <person name="Henrissat B."/>
            <person name="Nagy L.G."/>
            <person name="Aury J.M."/>
            <person name="Wincker P."/>
            <person name="Grigoriev I.V."/>
            <person name="Bonfante P."/>
            <person name="Martin F.M."/>
        </authorList>
    </citation>
    <scope>NUCLEOTIDE SEQUENCE [LARGE SCALE GENOMIC DNA]</scope>
    <source>
        <strain evidence="3 4">CCBAS932</strain>
    </source>
</reference>
<organism evidence="3 4">
    <name type="scientific">Morchella conica CCBAS932</name>
    <dbReference type="NCBI Taxonomy" id="1392247"/>
    <lineage>
        <taxon>Eukaryota</taxon>
        <taxon>Fungi</taxon>
        <taxon>Dikarya</taxon>
        <taxon>Ascomycota</taxon>
        <taxon>Pezizomycotina</taxon>
        <taxon>Pezizomycetes</taxon>
        <taxon>Pezizales</taxon>
        <taxon>Morchellaceae</taxon>
        <taxon>Morchella</taxon>
    </lineage>
</organism>
<keyword evidence="2" id="KW-0812">Transmembrane</keyword>
<feature type="transmembrane region" description="Helical" evidence="2">
    <location>
        <begin position="56"/>
        <end position="75"/>
    </location>
</feature>
<dbReference type="EMBL" id="ML119190">
    <property type="protein sequence ID" value="RPB07228.1"/>
    <property type="molecule type" value="Genomic_DNA"/>
</dbReference>
<evidence type="ECO:0000313" key="3">
    <source>
        <dbReference type="EMBL" id="RPB07228.1"/>
    </source>
</evidence>
<accession>A0A3N4KCM5</accession>
<dbReference type="OrthoDB" id="10402588at2759"/>
<keyword evidence="2" id="KW-0472">Membrane</keyword>
<evidence type="ECO:0000256" key="2">
    <source>
        <dbReference type="SAM" id="Phobius"/>
    </source>
</evidence>